<comment type="caution">
    <text evidence="1">The sequence shown here is derived from an EMBL/GenBank/DDBJ whole genome shotgun (WGS) entry which is preliminary data.</text>
</comment>
<dbReference type="RefSeq" id="WP_171693714.1">
    <property type="nucleotide sequence ID" value="NZ_WHOC01000183.1"/>
</dbReference>
<dbReference type="Proteomes" id="UP000658690">
    <property type="component" value="Unassembled WGS sequence"/>
</dbReference>
<proteinExistence type="predicted"/>
<protein>
    <submittedName>
        <fullName evidence="1">Uncharacterized protein</fullName>
    </submittedName>
</protein>
<accession>A0ABX1ZDN1</accession>
<dbReference type="EMBL" id="WHOC01000183">
    <property type="protein sequence ID" value="NOU90989.1"/>
    <property type="molecule type" value="Genomic_DNA"/>
</dbReference>
<evidence type="ECO:0000313" key="2">
    <source>
        <dbReference type="Proteomes" id="UP000658690"/>
    </source>
</evidence>
<name>A0ABX1ZDN1_9BACL</name>
<sequence>MRRVADIKDEEKLRIFHGILLGNLTNAYESDFTETFLDLVSRLDHIQIKVLKLYRESGRSGSMDIPEGAAVVVSSITSRSFKREILEIIKDNNPSLSTIESEGKYEFYICDLINKALVIDTKTVELL</sequence>
<organism evidence="1 2">
    <name type="scientific">Paenibacillus germinis</name>
    <dbReference type="NCBI Taxonomy" id="2654979"/>
    <lineage>
        <taxon>Bacteria</taxon>
        <taxon>Bacillati</taxon>
        <taxon>Bacillota</taxon>
        <taxon>Bacilli</taxon>
        <taxon>Bacillales</taxon>
        <taxon>Paenibacillaceae</taxon>
        <taxon>Paenibacillus</taxon>
    </lineage>
</organism>
<evidence type="ECO:0000313" key="1">
    <source>
        <dbReference type="EMBL" id="NOU90989.1"/>
    </source>
</evidence>
<gene>
    <name evidence="1" type="ORF">GC102_35475</name>
</gene>
<keyword evidence="2" id="KW-1185">Reference proteome</keyword>
<reference evidence="1 2" key="1">
    <citation type="submission" date="2019-10" db="EMBL/GenBank/DDBJ databases">
        <title>Description of Paenibacillus choica sp. nov.</title>
        <authorList>
            <person name="Carlier A."/>
            <person name="Qi S."/>
        </authorList>
    </citation>
    <scope>NUCLEOTIDE SEQUENCE [LARGE SCALE GENOMIC DNA]</scope>
    <source>
        <strain evidence="1 2">LMG 31460</strain>
    </source>
</reference>